<dbReference type="Pfam" id="PF00593">
    <property type="entry name" value="TonB_dep_Rec_b-barrel"/>
    <property type="match status" value="1"/>
</dbReference>
<keyword evidence="9 11" id="KW-0472">Membrane</keyword>
<keyword evidence="7" id="KW-0406">Ion transport</keyword>
<dbReference type="PROSITE" id="PS52016">
    <property type="entry name" value="TONB_DEPENDENT_REC_3"/>
    <property type="match status" value="1"/>
</dbReference>
<keyword evidence="17" id="KW-1185">Reference proteome</keyword>
<evidence type="ECO:0000256" key="11">
    <source>
        <dbReference type="PROSITE-ProRule" id="PRU01360"/>
    </source>
</evidence>
<accession>A0A1I3M9Z8</accession>
<evidence type="ECO:0000256" key="5">
    <source>
        <dbReference type="ARBA" id="ARBA00022692"/>
    </source>
</evidence>
<dbReference type="InterPro" id="IPR036942">
    <property type="entry name" value="Beta-barrel_TonB_sf"/>
</dbReference>
<proteinExistence type="inferred from homology"/>
<evidence type="ECO:0000259" key="14">
    <source>
        <dbReference type="Pfam" id="PF00593"/>
    </source>
</evidence>
<keyword evidence="10 11" id="KW-0998">Cell outer membrane</keyword>
<dbReference type="STRING" id="1477437.SAMN05444682_106297"/>
<keyword evidence="3 11" id="KW-1134">Transmembrane beta strand</keyword>
<dbReference type="PANTHER" id="PTHR32552">
    <property type="entry name" value="FERRICHROME IRON RECEPTOR-RELATED"/>
    <property type="match status" value="1"/>
</dbReference>
<organism evidence="16 17">
    <name type="scientific">Parapedobacter indicus</name>
    <dbReference type="NCBI Taxonomy" id="1477437"/>
    <lineage>
        <taxon>Bacteria</taxon>
        <taxon>Pseudomonadati</taxon>
        <taxon>Bacteroidota</taxon>
        <taxon>Sphingobacteriia</taxon>
        <taxon>Sphingobacteriales</taxon>
        <taxon>Sphingobacteriaceae</taxon>
        <taxon>Parapedobacter</taxon>
    </lineage>
</organism>
<dbReference type="InterPro" id="IPR008969">
    <property type="entry name" value="CarboxyPept-like_regulatory"/>
</dbReference>
<dbReference type="SUPFAM" id="SSF56935">
    <property type="entry name" value="Porins"/>
    <property type="match status" value="1"/>
</dbReference>
<dbReference type="PANTHER" id="PTHR32552:SF81">
    <property type="entry name" value="TONB-DEPENDENT OUTER MEMBRANE RECEPTOR"/>
    <property type="match status" value="1"/>
</dbReference>
<dbReference type="Gene3D" id="2.60.40.1120">
    <property type="entry name" value="Carboxypeptidase-like, regulatory domain"/>
    <property type="match status" value="1"/>
</dbReference>
<evidence type="ECO:0000313" key="16">
    <source>
        <dbReference type="EMBL" id="SFI93884.1"/>
    </source>
</evidence>
<dbReference type="Pfam" id="PF07715">
    <property type="entry name" value="Plug"/>
    <property type="match status" value="1"/>
</dbReference>
<evidence type="ECO:0000256" key="8">
    <source>
        <dbReference type="ARBA" id="ARBA00023077"/>
    </source>
</evidence>
<dbReference type="OrthoDB" id="9775095at2"/>
<comment type="subcellular location">
    <subcellularLocation>
        <location evidence="1 11">Cell outer membrane</location>
        <topology evidence="1 11">Multi-pass membrane protein</topology>
    </subcellularLocation>
</comment>
<evidence type="ECO:0000259" key="15">
    <source>
        <dbReference type="Pfam" id="PF07715"/>
    </source>
</evidence>
<keyword evidence="4" id="KW-0410">Iron transport</keyword>
<dbReference type="RefSeq" id="WP_090627831.1">
    <property type="nucleotide sequence ID" value="NZ_FOQO01000006.1"/>
</dbReference>
<dbReference type="SUPFAM" id="SSF49464">
    <property type="entry name" value="Carboxypeptidase regulatory domain-like"/>
    <property type="match status" value="1"/>
</dbReference>
<dbReference type="CDD" id="cd01347">
    <property type="entry name" value="ligand_gated_channel"/>
    <property type="match status" value="1"/>
</dbReference>
<evidence type="ECO:0000256" key="12">
    <source>
        <dbReference type="RuleBase" id="RU003357"/>
    </source>
</evidence>
<evidence type="ECO:0000256" key="7">
    <source>
        <dbReference type="ARBA" id="ARBA00023065"/>
    </source>
</evidence>
<evidence type="ECO:0000313" key="17">
    <source>
        <dbReference type="Proteomes" id="UP000198670"/>
    </source>
</evidence>
<dbReference type="Proteomes" id="UP000198670">
    <property type="component" value="Unassembled WGS sequence"/>
</dbReference>
<comment type="similarity">
    <text evidence="11 12">Belongs to the TonB-dependent receptor family.</text>
</comment>
<evidence type="ECO:0000256" key="9">
    <source>
        <dbReference type="ARBA" id="ARBA00023136"/>
    </source>
</evidence>
<protein>
    <submittedName>
        <fullName evidence="16">Iron complex outermembrane recepter protein</fullName>
    </submittedName>
</protein>
<evidence type="ECO:0000256" key="4">
    <source>
        <dbReference type="ARBA" id="ARBA00022496"/>
    </source>
</evidence>
<feature type="signal peptide" evidence="13">
    <location>
        <begin position="1"/>
        <end position="29"/>
    </location>
</feature>
<keyword evidence="8 12" id="KW-0798">TonB box</keyword>
<sequence length="800" mass="88195">MIYVINRMVPMHRFCLLGLFLMLSGAAVAQQYSIGGKVSAEGGEGIAGASVQVLNSNRATSTDELGNFLLEYLPAGTHVVRVSALGYAAENHTVVVQENVSLDIQLAGVENRLDEVVATAQKMESDPHDIPASLSVVEGRQIEQQYIWNVMDVTAVVPNLNMANPGDNRNVASIRGIATTSYNQAVATYVDGVNQFGLDTYIPYLQDVERIEVLRGPQGTLYGRNAMGGVINIITKQPTNQLSGLAEVNVGSHGQQRYLLGIRTPIVKDRLFFGASGMYNGLNGFFTNDFDHSHYDKQQTVFGNYYLKYLISNQWAMTLNVKHISNRNHGAFALIPGVDDAFGNPFHLTQNARTKMVDETRNVSLSINHFGNALNFSSHTAYQSNYRYYRDPIDGDFSFLDAVSIVNDYGKDWNHVKVFTQEFKLSSAPSHDTPLHWTAGTFLFHQDAPTKQGTYFGADAEMMGEGTPTYATSILTNSAINQGAAVFGQLGYQLGNGWEFQVGLRYDYEHAKLDARGEFQPDGGEIMVLQPDTSASAGFHAFTPRVSVKYAVDEAHHVYGSYTRGFRAGGLSQLSSNPDEASLRPFDPEFSNNVELGSKNLFLNQRLQLDVAAFYTRVNNAQVPTLILPDAITVTENTGRMASFGAEAEIAARVVRNLTLWGSAAFTHAEYTDFNTVGADGGNVQLKGNRPVYTPEWTGFLGAQYVVPLQTRNKQQLQFGIYGRFIGQQYFVVDNTIGQEAYSLLNANISYSLKGYELSLWGQNLTDKRYIDYAYSVGFAAVHLGRPATYGITIRKRFGV</sequence>
<evidence type="ECO:0000256" key="13">
    <source>
        <dbReference type="SAM" id="SignalP"/>
    </source>
</evidence>
<keyword evidence="5 11" id="KW-0812">Transmembrane</keyword>
<dbReference type="InterPro" id="IPR039426">
    <property type="entry name" value="TonB-dep_rcpt-like"/>
</dbReference>
<dbReference type="GO" id="GO:0006826">
    <property type="term" value="P:iron ion transport"/>
    <property type="evidence" value="ECO:0007669"/>
    <property type="project" value="UniProtKB-KW"/>
</dbReference>
<dbReference type="InterPro" id="IPR000531">
    <property type="entry name" value="Beta-barrel_TonB"/>
</dbReference>
<gene>
    <name evidence="16" type="ORF">SAMN05444682_106297</name>
</gene>
<dbReference type="Gene3D" id="2.40.170.20">
    <property type="entry name" value="TonB-dependent receptor, beta-barrel domain"/>
    <property type="match status" value="1"/>
</dbReference>
<feature type="chain" id="PRO_5011498755" evidence="13">
    <location>
        <begin position="30"/>
        <end position="800"/>
    </location>
</feature>
<dbReference type="AlphaFoldDB" id="A0A1I3M9Z8"/>
<evidence type="ECO:0000256" key="6">
    <source>
        <dbReference type="ARBA" id="ARBA00023004"/>
    </source>
</evidence>
<keyword evidence="6" id="KW-0408">Iron</keyword>
<reference evidence="16 17" key="1">
    <citation type="submission" date="2016-10" db="EMBL/GenBank/DDBJ databases">
        <authorList>
            <person name="de Groot N.N."/>
        </authorList>
    </citation>
    <scope>NUCLEOTIDE SEQUENCE [LARGE SCALE GENOMIC DNA]</scope>
    <source>
        <strain evidence="16 17">RK1</strain>
    </source>
</reference>
<evidence type="ECO:0000256" key="2">
    <source>
        <dbReference type="ARBA" id="ARBA00022448"/>
    </source>
</evidence>
<evidence type="ECO:0000256" key="3">
    <source>
        <dbReference type="ARBA" id="ARBA00022452"/>
    </source>
</evidence>
<evidence type="ECO:0000256" key="10">
    <source>
        <dbReference type="ARBA" id="ARBA00023237"/>
    </source>
</evidence>
<dbReference type="InterPro" id="IPR012910">
    <property type="entry name" value="Plug_dom"/>
</dbReference>
<feature type="domain" description="TonB-dependent receptor plug" evidence="15">
    <location>
        <begin position="128"/>
        <end position="230"/>
    </location>
</feature>
<feature type="domain" description="TonB-dependent receptor-like beta-barrel" evidence="14">
    <location>
        <begin position="323"/>
        <end position="765"/>
    </location>
</feature>
<keyword evidence="13" id="KW-0732">Signal</keyword>
<keyword evidence="2 11" id="KW-0813">Transport</keyword>
<dbReference type="Pfam" id="PF13715">
    <property type="entry name" value="CarbopepD_reg_2"/>
    <property type="match status" value="1"/>
</dbReference>
<evidence type="ECO:0000256" key="1">
    <source>
        <dbReference type="ARBA" id="ARBA00004571"/>
    </source>
</evidence>
<dbReference type="EMBL" id="FOQO01000006">
    <property type="protein sequence ID" value="SFI93884.1"/>
    <property type="molecule type" value="Genomic_DNA"/>
</dbReference>
<name>A0A1I3M9Z8_9SPHI</name>
<dbReference type="GO" id="GO:0009279">
    <property type="term" value="C:cell outer membrane"/>
    <property type="evidence" value="ECO:0007669"/>
    <property type="project" value="UniProtKB-SubCell"/>
</dbReference>